<dbReference type="PROSITE" id="PS50928">
    <property type="entry name" value="ABC_TM1"/>
    <property type="match status" value="1"/>
</dbReference>
<keyword evidence="3" id="KW-0813">Transport</keyword>
<evidence type="ECO:0000313" key="11">
    <source>
        <dbReference type="Proteomes" id="UP000046155"/>
    </source>
</evidence>
<keyword evidence="5 8" id="KW-0812">Transmembrane</keyword>
<evidence type="ECO:0000256" key="8">
    <source>
        <dbReference type="RuleBase" id="RU363043"/>
    </source>
</evidence>
<reference evidence="11" key="1">
    <citation type="submission" date="2015-01" db="EMBL/GenBank/DDBJ databases">
        <authorList>
            <person name="Manzoor Shahid"/>
            <person name="Zubair Saima"/>
        </authorList>
    </citation>
    <scope>NUCLEOTIDE SEQUENCE [LARGE SCALE GENOMIC DNA]</scope>
    <source>
        <strain evidence="11">Sp3</strain>
    </source>
</reference>
<feature type="transmembrane region" description="Helical" evidence="8">
    <location>
        <begin position="250"/>
        <end position="271"/>
    </location>
</feature>
<proteinExistence type="inferred from homology"/>
<feature type="domain" description="ABC transmembrane type-1" evidence="9">
    <location>
        <begin position="65"/>
        <end position="268"/>
    </location>
</feature>
<dbReference type="Pfam" id="PF00528">
    <property type="entry name" value="BPD_transp_1"/>
    <property type="match status" value="1"/>
</dbReference>
<evidence type="ECO:0000256" key="3">
    <source>
        <dbReference type="ARBA" id="ARBA00022448"/>
    </source>
</evidence>
<comment type="subcellular location">
    <subcellularLocation>
        <location evidence="1 8">Cell membrane</location>
        <topology evidence="1 8">Multi-pass membrane protein</topology>
    </subcellularLocation>
</comment>
<dbReference type="SUPFAM" id="SSF161098">
    <property type="entry name" value="MetI-like"/>
    <property type="match status" value="1"/>
</dbReference>
<dbReference type="RefSeq" id="WP_044665464.1">
    <property type="nucleotide sequence ID" value="NZ_CDRZ01000250.1"/>
</dbReference>
<accession>A0A0B7MMT1</accession>
<dbReference type="GO" id="GO:0005886">
    <property type="term" value="C:plasma membrane"/>
    <property type="evidence" value="ECO:0007669"/>
    <property type="project" value="UniProtKB-SubCell"/>
</dbReference>
<dbReference type="EMBL" id="CDRZ01000250">
    <property type="protein sequence ID" value="CEO89548.1"/>
    <property type="molecule type" value="Genomic_DNA"/>
</dbReference>
<dbReference type="InterPro" id="IPR005672">
    <property type="entry name" value="Phosphate_PstA"/>
</dbReference>
<feature type="transmembrane region" description="Helical" evidence="8">
    <location>
        <begin position="130"/>
        <end position="153"/>
    </location>
</feature>
<sequence length="281" mass="30227">MRLRAITDLFWKWFFWLSGLFILLVLLAIITYLIWRGGPYVNSQFILENPAGTPLGSAGGIFPAIKGTLWLILLALVFSIVPGLLTAIYLSEYGRSGRLAEMINLLVQSMSGVPSIVVGLFVYALGVVTLGWGISLLAGGLALAIMVFPVIVVSSRDALLAVDENYRLVANSLGVAQSYTLRRVILPRAAAGILAGILLALGYAAGATAPIMVTAAAIIADSSGALLEPVMALPYHLYILFNEHISINQAYATALVLVILLLLLNTLALWLHSLQERINNR</sequence>
<evidence type="ECO:0000256" key="4">
    <source>
        <dbReference type="ARBA" id="ARBA00022475"/>
    </source>
</evidence>
<comment type="similarity">
    <text evidence="2 8">Belongs to the binding-protein-dependent transport system permease family. CysTW subfamily.</text>
</comment>
<evidence type="ECO:0000259" key="9">
    <source>
        <dbReference type="PROSITE" id="PS50928"/>
    </source>
</evidence>
<feature type="transmembrane region" description="Helical" evidence="8">
    <location>
        <begin position="191"/>
        <end position="220"/>
    </location>
</feature>
<feature type="transmembrane region" description="Helical" evidence="8">
    <location>
        <begin position="102"/>
        <end position="124"/>
    </location>
</feature>
<evidence type="ECO:0000256" key="6">
    <source>
        <dbReference type="ARBA" id="ARBA00022989"/>
    </source>
</evidence>
<name>A0A0B7MMT1_9FIRM</name>
<keyword evidence="7 8" id="KW-0472">Membrane</keyword>
<dbReference type="AlphaFoldDB" id="A0A0B7MMT1"/>
<gene>
    <name evidence="10" type="ORF">SSCH_520009</name>
</gene>
<dbReference type="CDD" id="cd06261">
    <property type="entry name" value="TM_PBP2"/>
    <property type="match status" value="1"/>
</dbReference>
<dbReference type="OrthoDB" id="9785113at2"/>
<evidence type="ECO:0000256" key="2">
    <source>
        <dbReference type="ARBA" id="ARBA00007069"/>
    </source>
</evidence>
<organism evidence="10 11">
    <name type="scientific">Syntrophaceticus schinkii</name>
    <dbReference type="NCBI Taxonomy" id="499207"/>
    <lineage>
        <taxon>Bacteria</taxon>
        <taxon>Bacillati</taxon>
        <taxon>Bacillota</taxon>
        <taxon>Clostridia</taxon>
        <taxon>Thermoanaerobacterales</taxon>
        <taxon>Thermoanaerobacterales Family III. Incertae Sedis</taxon>
        <taxon>Syntrophaceticus</taxon>
    </lineage>
</organism>
<keyword evidence="6 8" id="KW-1133">Transmembrane helix</keyword>
<keyword evidence="4 8" id="KW-1003">Cell membrane</keyword>
<dbReference type="Gene3D" id="1.10.3720.10">
    <property type="entry name" value="MetI-like"/>
    <property type="match status" value="1"/>
</dbReference>
<feature type="transmembrane region" description="Helical" evidence="8">
    <location>
        <begin position="69"/>
        <end position="90"/>
    </location>
</feature>
<protein>
    <recommendedName>
        <fullName evidence="8">Phosphate transport system permease protein PstA</fullName>
    </recommendedName>
</protein>
<feature type="transmembrane region" description="Helical" evidence="8">
    <location>
        <begin position="12"/>
        <end position="35"/>
    </location>
</feature>
<evidence type="ECO:0000256" key="7">
    <source>
        <dbReference type="ARBA" id="ARBA00023136"/>
    </source>
</evidence>
<dbReference type="PANTHER" id="PTHR43470">
    <property type="entry name" value="PHOSPHATE TRANSPORT SYSTEM PERMEASE PROTEIN PSTA-RELATED"/>
    <property type="match status" value="1"/>
</dbReference>
<evidence type="ECO:0000256" key="1">
    <source>
        <dbReference type="ARBA" id="ARBA00004651"/>
    </source>
</evidence>
<dbReference type="GO" id="GO:0035435">
    <property type="term" value="P:phosphate ion transmembrane transport"/>
    <property type="evidence" value="ECO:0007669"/>
    <property type="project" value="InterPro"/>
</dbReference>
<dbReference type="InterPro" id="IPR000515">
    <property type="entry name" value="MetI-like"/>
</dbReference>
<evidence type="ECO:0000313" key="10">
    <source>
        <dbReference type="EMBL" id="CEO89548.1"/>
    </source>
</evidence>
<dbReference type="Proteomes" id="UP000046155">
    <property type="component" value="Unassembled WGS sequence"/>
</dbReference>
<evidence type="ECO:0000256" key="5">
    <source>
        <dbReference type="ARBA" id="ARBA00022692"/>
    </source>
</evidence>
<dbReference type="NCBIfam" id="TIGR00974">
    <property type="entry name" value="3a0107s02c"/>
    <property type="match status" value="1"/>
</dbReference>
<dbReference type="PANTHER" id="PTHR43470:SF3">
    <property type="entry name" value="PHOSPHATE TRANSPORT SYSTEM PERMEASE PROTEIN PSTA-RELATED"/>
    <property type="match status" value="1"/>
</dbReference>
<dbReference type="GO" id="GO:0005315">
    <property type="term" value="F:phosphate transmembrane transporter activity"/>
    <property type="evidence" value="ECO:0007669"/>
    <property type="project" value="InterPro"/>
</dbReference>
<keyword evidence="11" id="KW-1185">Reference proteome</keyword>
<dbReference type="InterPro" id="IPR035906">
    <property type="entry name" value="MetI-like_sf"/>
</dbReference>